<name>A0A6F9YI21_9LACO</name>
<evidence type="ECO:0000256" key="1">
    <source>
        <dbReference type="ARBA" id="ARBA00022512"/>
    </source>
</evidence>
<reference evidence="6" key="1">
    <citation type="submission" date="2019-10" db="EMBL/GenBank/DDBJ databases">
        <title>Lactobacillus agilis SN811 Whole Genome Sequencing Project.</title>
        <authorList>
            <person name="Suzuki S."/>
            <person name="Endo A."/>
            <person name="Maeno S."/>
            <person name="Shiwa Y."/>
            <person name="Matsutani M."/>
            <person name="Kajikawa A."/>
        </authorList>
    </citation>
    <scope>NUCLEOTIDE SEQUENCE</scope>
    <source>
        <strain evidence="6">SN811</strain>
    </source>
</reference>
<proteinExistence type="predicted"/>
<dbReference type="EMBL" id="BLAP01000003">
    <property type="protein sequence ID" value="GET11536.1"/>
    <property type="molecule type" value="Genomic_DNA"/>
</dbReference>
<dbReference type="InterPro" id="IPR019931">
    <property type="entry name" value="LPXTG_anchor"/>
</dbReference>
<dbReference type="Proteomes" id="UP000494160">
    <property type="component" value="Unassembled WGS sequence"/>
</dbReference>
<dbReference type="Pfam" id="PF00746">
    <property type="entry name" value="Gram_pos_anchor"/>
    <property type="match status" value="1"/>
</dbReference>
<dbReference type="NCBIfam" id="TIGR01167">
    <property type="entry name" value="LPXTG_anchor"/>
    <property type="match status" value="1"/>
</dbReference>
<evidence type="ECO:0000256" key="3">
    <source>
        <dbReference type="ARBA" id="ARBA00022729"/>
    </source>
</evidence>
<sequence length="49" mass="4894">MPVANQTKQAVLPQTGDNSAKTAGLTLAGLGSVVVAGLAFVLGKKRQAD</sequence>
<dbReference type="RefSeq" id="WP_172576681.1">
    <property type="nucleotide sequence ID" value="NZ_BLAP01000003.1"/>
</dbReference>
<organism evidence="6">
    <name type="scientific">Ligilactobacillus agilis</name>
    <dbReference type="NCBI Taxonomy" id="1601"/>
    <lineage>
        <taxon>Bacteria</taxon>
        <taxon>Bacillati</taxon>
        <taxon>Bacillota</taxon>
        <taxon>Bacilli</taxon>
        <taxon>Lactobacillales</taxon>
        <taxon>Lactobacillaceae</taxon>
        <taxon>Ligilactobacillus</taxon>
    </lineage>
</organism>
<dbReference type="PROSITE" id="PS50847">
    <property type="entry name" value="GRAM_POS_ANCHORING"/>
    <property type="match status" value="1"/>
</dbReference>
<evidence type="ECO:0000256" key="2">
    <source>
        <dbReference type="ARBA" id="ARBA00022525"/>
    </source>
</evidence>
<protein>
    <recommendedName>
        <fullName evidence="5">Gram-positive cocci surface proteins LPxTG domain-containing protein</fullName>
    </recommendedName>
</protein>
<evidence type="ECO:0000259" key="5">
    <source>
        <dbReference type="PROSITE" id="PS50847"/>
    </source>
</evidence>
<keyword evidence="4" id="KW-0572">Peptidoglycan-anchor</keyword>
<keyword evidence="1" id="KW-0134">Cell wall</keyword>
<dbReference type="AlphaFoldDB" id="A0A6F9YI21"/>
<gene>
    <name evidence="6" type="ORF">SN811_00360</name>
</gene>
<keyword evidence="3" id="KW-0732">Signal</keyword>
<keyword evidence="2" id="KW-0964">Secreted</keyword>
<evidence type="ECO:0000256" key="4">
    <source>
        <dbReference type="ARBA" id="ARBA00023088"/>
    </source>
</evidence>
<accession>A0A6F9YI21</accession>
<comment type="caution">
    <text evidence="6">The sequence shown here is derived from an EMBL/GenBank/DDBJ whole genome shotgun (WGS) entry which is preliminary data.</text>
</comment>
<feature type="domain" description="Gram-positive cocci surface proteins LPxTG" evidence="5">
    <location>
        <begin position="12"/>
        <end position="49"/>
    </location>
</feature>
<evidence type="ECO:0000313" key="6">
    <source>
        <dbReference type="EMBL" id="GET11536.1"/>
    </source>
</evidence>